<dbReference type="Proteomes" id="UP000017842">
    <property type="component" value="Unassembled WGS sequence"/>
</dbReference>
<dbReference type="EMBL" id="AYLO01000015">
    <property type="protein sequence ID" value="ESS73641.1"/>
    <property type="molecule type" value="Genomic_DNA"/>
</dbReference>
<name>V5E264_9GAMM</name>
<feature type="compositionally biased region" description="Basic and acidic residues" evidence="1">
    <location>
        <begin position="249"/>
        <end position="258"/>
    </location>
</feature>
<organism evidence="2 3">
    <name type="scientific">Methyloglobulus morosus KoM1</name>
    <dbReference type="NCBI Taxonomy" id="1116472"/>
    <lineage>
        <taxon>Bacteria</taxon>
        <taxon>Pseudomonadati</taxon>
        <taxon>Pseudomonadota</taxon>
        <taxon>Gammaproteobacteria</taxon>
        <taxon>Methylococcales</taxon>
        <taxon>Methylococcaceae</taxon>
        <taxon>Methyloglobulus</taxon>
    </lineage>
</organism>
<evidence type="ECO:0000256" key="1">
    <source>
        <dbReference type="SAM" id="MobiDB-lite"/>
    </source>
</evidence>
<feature type="compositionally biased region" description="Basic and acidic residues" evidence="1">
    <location>
        <begin position="221"/>
        <end position="237"/>
    </location>
</feature>
<dbReference type="AlphaFoldDB" id="V5E264"/>
<feature type="region of interest" description="Disordered" evidence="1">
    <location>
        <begin position="221"/>
        <end position="258"/>
    </location>
</feature>
<protein>
    <submittedName>
        <fullName evidence="2">Uncharacterized protein</fullName>
    </submittedName>
</protein>
<keyword evidence="3" id="KW-1185">Reference proteome</keyword>
<evidence type="ECO:0000313" key="2">
    <source>
        <dbReference type="EMBL" id="ESS73641.1"/>
    </source>
</evidence>
<accession>V5E264</accession>
<gene>
    <name evidence="2" type="ORF">MGMO_15c00620</name>
</gene>
<sequence length="258" mass="29729">MYVVSELCLIFRCTVNVLPRELEYMYGRELSATGITVDLNHQKAKYLERKGIDKFRLWFRNGLVYTWNWWETSNSKPQRVLADSKRTYNPEAIVKSEGRTPNVNYGPFIMTMGRNFYMALHSPGEANKFNGFYHSSYLAGEPVMGAGSMLIVNGKIHRIRSDSGHYKPIDTNVVSVLQALRMLGYPLNDIFVDDYLGKTSVKAEYFISQNADWNKLETLRDQNKQQSRDNFKDKEYFRNPTKLSGVGGEVKDNPYGDN</sequence>
<reference evidence="2 3" key="1">
    <citation type="journal article" date="2013" name="Genome Announc.">
        <title>Draft Genome Sequence of the Methanotrophic Gammaproteobacterium Methyloglobulus morosus DSM 22980 Strain KoM1.</title>
        <authorList>
            <person name="Poehlein A."/>
            <person name="Deutzmann J.S."/>
            <person name="Daniel R."/>
            <person name="Simeonova D.D."/>
        </authorList>
    </citation>
    <scope>NUCLEOTIDE SEQUENCE [LARGE SCALE GENOMIC DNA]</scope>
    <source>
        <strain evidence="2 3">KoM1</strain>
    </source>
</reference>
<comment type="caution">
    <text evidence="2">The sequence shown here is derived from an EMBL/GenBank/DDBJ whole genome shotgun (WGS) entry which is preliminary data.</text>
</comment>
<proteinExistence type="predicted"/>
<evidence type="ECO:0000313" key="3">
    <source>
        <dbReference type="Proteomes" id="UP000017842"/>
    </source>
</evidence>